<reference evidence="2" key="1">
    <citation type="submission" date="2021-01" db="EMBL/GenBank/DDBJ databases">
        <title>Caligus Genome Assembly.</title>
        <authorList>
            <person name="Gallardo-Escarate C."/>
        </authorList>
    </citation>
    <scope>NUCLEOTIDE SEQUENCE [LARGE SCALE GENOMIC DNA]</scope>
</reference>
<sequence>MFLKKFREKRPEMTLYFPFENLPCRTTKDMNEFLGAEDNQGNRYPDFFYFSVMKKMPKGLDMISKSFQK</sequence>
<evidence type="ECO:0000313" key="2">
    <source>
        <dbReference type="Proteomes" id="UP000595437"/>
    </source>
</evidence>
<dbReference type="EMBL" id="CP045897">
    <property type="protein sequence ID" value="QQP51213.1"/>
    <property type="molecule type" value="Genomic_DNA"/>
</dbReference>
<dbReference type="AlphaFoldDB" id="A0A7T8HJK1"/>
<proteinExistence type="predicted"/>
<gene>
    <name evidence="1" type="ORF">FKW44_012489</name>
</gene>
<keyword evidence="2" id="KW-1185">Reference proteome</keyword>
<name>A0A7T8HJK1_CALRO</name>
<organism evidence="1 2">
    <name type="scientific">Caligus rogercresseyi</name>
    <name type="common">Sea louse</name>
    <dbReference type="NCBI Taxonomy" id="217165"/>
    <lineage>
        <taxon>Eukaryota</taxon>
        <taxon>Metazoa</taxon>
        <taxon>Ecdysozoa</taxon>
        <taxon>Arthropoda</taxon>
        <taxon>Crustacea</taxon>
        <taxon>Multicrustacea</taxon>
        <taxon>Hexanauplia</taxon>
        <taxon>Copepoda</taxon>
        <taxon>Siphonostomatoida</taxon>
        <taxon>Caligidae</taxon>
        <taxon>Caligus</taxon>
    </lineage>
</organism>
<dbReference type="OrthoDB" id="6377111at2759"/>
<accession>A0A7T8HJK1</accession>
<protein>
    <submittedName>
        <fullName evidence="1">Uncharacterized protein</fullName>
    </submittedName>
</protein>
<evidence type="ECO:0000313" key="1">
    <source>
        <dbReference type="EMBL" id="QQP51213.1"/>
    </source>
</evidence>
<dbReference type="Proteomes" id="UP000595437">
    <property type="component" value="Chromosome 8"/>
</dbReference>